<evidence type="ECO:0008006" key="4">
    <source>
        <dbReference type="Google" id="ProtNLM"/>
    </source>
</evidence>
<dbReference type="AlphaFoldDB" id="A0AAN8XQX9"/>
<accession>A0AAN8XQX9</accession>
<evidence type="ECO:0000313" key="3">
    <source>
        <dbReference type="Proteomes" id="UP001381693"/>
    </source>
</evidence>
<dbReference type="InterPro" id="IPR036397">
    <property type="entry name" value="RNaseH_sf"/>
</dbReference>
<evidence type="ECO:0000313" key="2">
    <source>
        <dbReference type="EMBL" id="KAK7084013.1"/>
    </source>
</evidence>
<dbReference type="EMBL" id="JAXCGZ010002345">
    <property type="protein sequence ID" value="KAK7084013.1"/>
    <property type="molecule type" value="Genomic_DNA"/>
</dbReference>
<name>A0AAN8XQX9_HALRR</name>
<dbReference type="InterPro" id="IPR012337">
    <property type="entry name" value="RNaseH-like_sf"/>
</dbReference>
<gene>
    <name evidence="2" type="ORF">SK128_028444</name>
</gene>
<protein>
    <recommendedName>
        <fullName evidence="4">RNase H type-1 domain-containing protein</fullName>
    </recommendedName>
</protein>
<dbReference type="Proteomes" id="UP001381693">
    <property type="component" value="Unassembled WGS sequence"/>
</dbReference>
<reference evidence="2 3" key="1">
    <citation type="submission" date="2023-11" db="EMBL/GenBank/DDBJ databases">
        <title>Halocaridina rubra genome assembly.</title>
        <authorList>
            <person name="Smith C."/>
        </authorList>
    </citation>
    <scope>NUCLEOTIDE SEQUENCE [LARGE SCALE GENOMIC DNA]</scope>
    <source>
        <strain evidence="2">EP-1</strain>
        <tissue evidence="2">Whole</tissue>
    </source>
</reference>
<feature type="compositionally biased region" description="Basic and acidic residues" evidence="1">
    <location>
        <begin position="184"/>
        <end position="200"/>
    </location>
</feature>
<keyword evidence="3" id="KW-1185">Reference proteome</keyword>
<sequence>MGWPVPADSWIGRRLPTSSSSTYCELNAILDAVTLLVRRRVNGVIICDSQSALQALSSPRPICGHAVGNILCRLAAAWDASLVVSFVWTPSHIGLTGNDTAERLAKAAYILDGHAVDAEPSLRCLRNIIYSAAFAMTVQRRDTEKANSVSIQHHDHFLHSRYKYRRHRHWGYRPVIQGAGPKPESVKTIHSRNSDKPNKLKSKETLISEAKINIGPI</sequence>
<dbReference type="SUPFAM" id="SSF53098">
    <property type="entry name" value="Ribonuclease H-like"/>
    <property type="match status" value="1"/>
</dbReference>
<dbReference type="Gene3D" id="3.30.420.10">
    <property type="entry name" value="Ribonuclease H-like superfamily/Ribonuclease H"/>
    <property type="match status" value="1"/>
</dbReference>
<dbReference type="GO" id="GO:0003676">
    <property type="term" value="F:nucleic acid binding"/>
    <property type="evidence" value="ECO:0007669"/>
    <property type="project" value="InterPro"/>
</dbReference>
<organism evidence="2 3">
    <name type="scientific">Halocaridina rubra</name>
    <name type="common">Hawaiian red shrimp</name>
    <dbReference type="NCBI Taxonomy" id="373956"/>
    <lineage>
        <taxon>Eukaryota</taxon>
        <taxon>Metazoa</taxon>
        <taxon>Ecdysozoa</taxon>
        <taxon>Arthropoda</taxon>
        <taxon>Crustacea</taxon>
        <taxon>Multicrustacea</taxon>
        <taxon>Malacostraca</taxon>
        <taxon>Eumalacostraca</taxon>
        <taxon>Eucarida</taxon>
        <taxon>Decapoda</taxon>
        <taxon>Pleocyemata</taxon>
        <taxon>Caridea</taxon>
        <taxon>Atyoidea</taxon>
        <taxon>Atyidae</taxon>
        <taxon>Halocaridina</taxon>
    </lineage>
</organism>
<proteinExistence type="predicted"/>
<evidence type="ECO:0000256" key="1">
    <source>
        <dbReference type="SAM" id="MobiDB-lite"/>
    </source>
</evidence>
<dbReference type="CDD" id="cd09276">
    <property type="entry name" value="Rnase_HI_RT_non_LTR"/>
    <property type="match status" value="1"/>
</dbReference>
<feature type="region of interest" description="Disordered" evidence="1">
    <location>
        <begin position="181"/>
        <end position="200"/>
    </location>
</feature>
<comment type="caution">
    <text evidence="2">The sequence shown here is derived from an EMBL/GenBank/DDBJ whole genome shotgun (WGS) entry which is preliminary data.</text>
</comment>